<keyword evidence="1" id="KW-0472">Membrane</keyword>
<evidence type="ECO:0000313" key="3">
    <source>
        <dbReference type="Proteomes" id="UP000621455"/>
    </source>
</evidence>
<feature type="transmembrane region" description="Helical" evidence="1">
    <location>
        <begin position="45"/>
        <end position="64"/>
    </location>
</feature>
<evidence type="ECO:0000313" key="2">
    <source>
        <dbReference type="EMBL" id="NHZ80188.1"/>
    </source>
</evidence>
<accession>A0ABX0N745</accession>
<dbReference type="RefSeq" id="WP_167087142.1">
    <property type="nucleotide sequence ID" value="NZ_WHJG01000011.1"/>
</dbReference>
<evidence type="ECO:0000256" key="1">
    <source>
        <dbReference type="SAM" id="Phobius"/>
    </source>
</evidence>
<proteinExistence type="predicted"/>
<sequence length="65" mass="6999">MFGFATVMMLLSGAMQWPARSLPCPTDQALAARCASMRKSAARVYPGAVCLYLIGPFFAFIAPLL</sequence>
<keyword evidence="3" id="KW-1185">Reference proteome</keyword>
<protein>
    <submittedName>
        <fullName evidence="2">Uncharacterized protein</fullName>
    </submittedName>
</protein>
<keyword evidence="1" id="KW-1133">Transmembrane helix</keyword>
<keyword evidence="1" id="KW-0812">Transmembrane</keyword>
<dbReference type="Proteomes" id="UP000621455">
    <property type="component" value="Unassembled WGS sequence"/>
</dbReference>
<comment type="caution">
    <text evidence="2">The sequence shown here is derived from an EMBL/GenBank/DDBJ whole genome shotgun (WGS) entry which is preliminary data.</text>
</comment>
<dbReference type="EMBL" id="WHJG01000011">
    <property type="protein sequence ID" value="NHZ80188.1"/>
    <property type="molecule type" value="Genomic_DNA"/>
</dbReference>
<name>A0ABX0N745_9BURK</name>
<reference evidence="2 3" key="1">
    <citation type="submission" date="2019-10" db="EMBL/GenBank/DDBJ databases">
        <title>Taxonomy of Antarctic Massilia spp.: description of Massilia rubra sp. nov., Massilia aquatica sp. nov., Massilia mucilaginosa sp. nov., Massilia frigida sp. nov. isolated from streams, lakes and regoliths.</title>
        <authorList>
            <person name="Holochova P."/>
            <person name="Sedlacek I."/>
            <person name="Kralova S."/>
            <person name="Maslanova I."/>
            <person name="Busse H.-J."/>
            <person name="Stankova E."/>
            <person name="Vrbovska V."/>
            <person name="Kovarovic V."/>
            <person name="Bartak M."/>
            <person name="Svec P."/>
            <person name="Pantucek R."/>
        </authorList>
    </citation>
    <scope>NUCLEOTIDE SEQUENCE [LARGE SCALE GENOMIC DNA]</scope>
    <source>
        <strain evidence="2 3">CCM 8695</strain>
    </source>
</reference>
<gene>
    <name evidence="2" type="ORF">F2P44_13015</name>
</gene>
<organism evidence="2 3">
    <name type="scientific">Massilia frigida</name>
    <dbReference type="NCBI Taxonomy" id="2609281"/>
    <lineage>
        <taxon>Bacteria</taxon>
        <taxon>Pseudomonadati</taxon>
        <taxon>Pseudomonadota</taxon>
        <taxon>Betaproteobacteria</taxon>
        <taxon>Burkholderiales</taxon>
        <taxon>Oxalobacteraceae</taxon>
        <taxon>Telluria group</taxon>
        <taxon>Massilia</taxon>
    </lineage>
</organism>